<dbReference type="EMBL" id="QKMR01000029">
    <property type="protein sequence ID" value="PYG84894.1"/>
    <property type="molecule type" value="Genomic_DNA"/>
</dbReference>
<evidence type="ECO:0000313" key="1">
    <source>
        <dbReference type="EMBL" id="PYG84894.1"/>
    </source>
</evidence>
<sequence length="233" mass="27522">MKEENKTDNGIFGQSVGYMTKAGELKSNELYEGYRKVMIKPEEFDFSDLPLKQHCGRINPLSIKDKEDFKIKSSEKLKWVSKWNKIKQDVKSIIADLKYKPNKIDKSIGYYSKKYRLLSGILRGHDSWLNDCSEQENTEAKKAIITFYYEYMKCKQDKRYCYRNEMGHYSYLIYLIQIRQALSDGLYQRACNDLHSLLYHDYFLQKRIKDNVLKAIEEFLESGIETCKKGSEA</sequence>
<accession>A0A318XSN3</accession>
<dbReference type="RefSeq" id="WP_110463466.1">
    <property type="nucleotide sequence ID" value="NZ_QKMR01000029.1"/>
</dbReference>
<dbReference type="OrthoDB" id="2892343at2"/>
<proteinExistence type="predicted"/>
<comment type="caution">
    <text evidence="1">The sequence shown here is derived from an EMBL/GenBank/DDBJ whole genome shotgun (WGS) entry which is preliminary data.</text>
</comment>
<keyword evidence="2" id="KW-1185">Reference proteome</keyword>
<evidence type="ECO:0000313" key="2">
    <source>
        <dbReference type="Proteomes" id="UP000248132"/>
    </source>
</evidence>
<reference evidence="1 2" key="1">
    <citation type="submission" date="2018-06" db="EMBL/GenBank/DDBJ databases">
        <title>Genomic Encyclopedia of Type Strains, Phase I: the one thousand microbial genomes (KMG-I) project.</title>
        <authorList>
            <person name="Kyrpides N."/>
        </authorList>
    </citation>
    <scope>NUCLEOTIDE SEQUENCE [LARGE SCALE GENOMIC DNA]</scope>
    <source>
        <strain evidence="1 2">DSM 19573</strain>
    </source>
</reference>
<dbReference type="Proteomes" id="UP000248132">
    <property type="component" value="Unassembled WGS sequence"/>
</dbReference>
<gene>
    <name evidence="1" type="ORF">LY28_03515</name>
</gene>
<name>A0A318XSN3_9FIRM</name>
<dbReference type="AlphaFoldDB" id="A0A318XSN3"/>
<protein>
    <submittedName>
        <fullName evidence="1">Uncharacterized protein</fullName>
    </submittedName>
</protein>
<organism evidence="1 2">
    <name type="scientific">Ruminiclostridium sufflavum DSM 19573</name>
    <dbReference type="NCBI Taxonomy" id="1121337"/>
    <lineage>
        <taxon>Bacteria</taxon>
        <taxon>Bacillati</taxon>
        <taxon>Bacillota</taxon>
        <taxon>Clostridia</taxon>
        <taxon>Eubacteriales</taxon>
        <taxon>Oscillospiraceae</taxon>
        <taxon>Ruminiclostridium</taxon>
    </lineage>
</organism>